<gene>
    <name evidence="1" type="ORF">SAMN05443662_1085</name>
</gene>
<accession>A0A1N6FHX4</accession>
<evidence type="ECO:0000313" key="1">
    <source>
        <dbReference type="EMBL" id="SIN94830.1"/>
    </source>
</evidence>
<organism evidence="1 2">
    <name type="scientific">Sulfurivirga caldicuralii</name>
    <dbReference type="NCBI Taxonomy" id="364032"/>
    <lineage>
        <taxon>Bacteria</taxon>
        <taxon>Pseudomonadati</taxon>
        <taxon>Pseudomonadota</taxon>
        <taxon>Gammaproteobacteria</taxon>
        <taxon>Thiotrichales</taxon>
        <taxon>Piscirickettsiaceae</taxon>
        <taxon>Sulfurivirga</taxon>
    </lineage>
</organism>
<dbReference type="STRING" id="364032.SAMN05443662_1085"/>
<name>A0A1N6FHX4_9GAMM</name>
<dbReference type="EMBL" id="FSRE01000002">
    <property type="protein sequence ID" value="SIN94830.1"/>
    <property type="molecule type" value="Genomic_DNA"/>
</dbReference>
<dbReference type="OrthoDB" id="5612703at2"/>
<dbReference type="RefSeq" id="WP_074201353.1">
    <property type="nucleotide sequence ID" value="NZ_FSRE01000002.1"/>
</dbReference>
<sequence>MKAPNWILWLGVVLIFAVQSVQAASISTRVRILESKVKKHDRQIRANTKAIAVQRNAVKKQGERIDKLEGRVGHLESFMKKRRGAVDKRYFYP</sequence>
<evidence type="ECO:0000313" key="2">
    <source>
        <dbReference type="Proteomes" id="UP000198461"/>
    </source>
</evidence>
<dbReference type="Proteomes" id="UP000198461">
    <property type="component" value="Unassembled WGS sequence"/>
</dbReference>
<dbReference type="AlphaFoldDB" id="A0A1N6FHX4"/>
<protein>
    <submittedName>
        <fullName evidence="1">Uncharacterized protein</fullName>
    </submittedName>
</protein>
<reference evidence="1 2" key="1">
    <citation type="submission" date="2016-11" db="EMBL/GenBank/DDBJ databases">
        <authorList>
            <person name="Jaros S."/>
            <person name="Januszkiewicz K."/>
            <person name="Wedrychowicz H."/>
        </authorList>
    </citation>
    <scope>NUCLEOTIDE SEQUENCE [LARGE SCALE GENOMIC DNA]</scope>
    <source>
        <strain evidence="1 2">DSM 17737</strain>
    </source>
</reference>
<keyword evidence="2" id="KW-1185">Reference proteome</keyword>
<proteinExistence type="predicted"/>
<dbReference type="Gene3D" id="1.20.5.340">
    <property type="match status" value="1"/>
</dbReference>